<proteinExistence type="predicted"/>
<dbReference type="EMBL" id="JABZTM010000013">
    <property type="protein sequence ID" value="MBF1446186.1"/>
    <property type="molecule type" value="Genomic_DNA"/>
</dbReference>
<name>A0A9D5X0T3_9BACT</name>
<protein>
    <submittedName>
        <fullName evidence="1">Uncharacterized protein</fullName>
    </submittedName>
</protein>
<evidence type="ECO:0000313" key="1">
    <source>
        <dbReference type="EMBL" id="MBF1446186.1"/>
    </source>
</evidence>
<accession>A0A9D5X0T3</accession>
<gene>
    <name evidence="1" type="ORF">HXN55_02175</name>
</gene>
<dbReference type="AlphaFoldDB" id="A0A9D5X0T3"/>
<comment type="caution">
    <text evidence="1">The sequence shown here is derived from an EMBL/GenBank/DDBJ whole genome shotgun (WGS) entry which is preliminary data.</text>
</comment>
<reference evidence="1" key="1">
    <citation type="submission" date="2020-04" db="EMBL/GenBank/DDBJ databases">
        <title>Deep metagenomics examines the oral microbiome during advanced dental caries in children, revealing novel taxa and co-occurrences with host molecules.</title>
        <authorList>
            <person name="Baker J.L."/>
            <person name="Morton J.T."/>
            <person name="Dinis M."/>
            <person name="Alvarez R."/>
            <person name="Tran N.C."/>
            <person name="Knight R."/>
            <person name="Edlund A."/>
        </authorList>
    </citation>
    <scope>NUCLEOTIDE SEQUENCE</scope>
    <source>
        <strain evidence="1">JCVI_32_bin.50</strain>
    </source>
</reference>
<dbReference type="Proteomes" id="UP000787419">
    <property type="component" value="Unassembled WGS sequence"/>
</dbReference>
<sequence length="58" mass="6581">MELNVLLSPISSSADSTGMFFYYKKQLRSRIGFRQPALEIPYRLPSFQVADPTEKAAL</sequence>
<organism evidence="1 2">
    <name type="scientific">Prevotella nigrescens</name>
    <dbReference type="NCBI Taxonomy" id="28133"/>
    <lineage>
        <taxon>Bacteria</taxon>
        <taxon>Pseudomonadati</taxon>
        <taxon>Bacteroidota</taxon>
        <taxon>Bacteroidia</taxon>
        <taxon>Bacteroidales</taxon>
        <taxon>Prevotellaceae</taxon>
        <taxon>Prevotella</taxon>
    </lineage>
</organism>
<dbReference type="RefSeq" id="WP_278489159.1">
    <property type="nucleotide sequence ID" value="NZ_CAJZDG010000096.1"/>
</dbReference>
<evidence type="ECO:0000313" key="2">
    <source>
        <dbReference type="Proteomes" id="UP000787419"/>
    </source>
</evidence>